<reference evidence="5 6" key="1">
    <citation type="journal article" date="2020" name="Microorganisms">
        <title>Osmotic Adaptation and Compatible Solute Biosynthesis of Phototrophic Bacteria as Revealed from Genome Analyses.</title>
        <authorList>
            <person name="Imhoff J.F."/>
            <person name="Rahn T."/>
            <person name="Kunzel S."/>
            <person name="Keller A."/>
            <person name="Neulinger S.C."/>
        </authorList>
    </citation>
    <scope>NUCLEOTIDE SEQUENCE [LARGE SCALE GENOMIC DNA]</scope>
    <source>
        <strain evidence="5 6">DSM 6210</strain>
    </source>
</reference>
<evidence type="ECO:0000256" key="2">
    <source>
        <dbReference type="ARBA" id="ARBA00022481"/>
    </source>
</evidence>
<dbReference type="Proteomes" id="UP000748752">
    <property type="component" value="Unassembled WGS sequence"/>
</dbReference>
<keyword evidence="4" id="KW-1133">Transmembrane helix</keyword>
<evidence type="ECO:0000313" key="5">
    <source>
        <dbReference type="EMBL" id="MBK1632332.1"/>
    </source>
</evidence>
<dbReference type="SUPFAM" id="SSF54523">
    <property type="entry name" value="Pili subunits"/>
    <property type="match status" value="1"/>
</dbReference>
<keyword evidence="4" id="KW-0472">Membrane</keyword>
<dbReference type="Pfam" id="PF00114">
    <property type="entry name" value="Pilin"/>
    <property type="match status" value="1"/>
</dbReference>
<comment type="caution">
    <text evidence="5">The sequence shown here is derived from an EMBL/GenBank/DDBJ whole genome shotgun (WGS) entry which is preliminary data.</text>
</comment>
<dbReference type="NCBIfam" id="TIGR02532">
    <property type="entry name" value="IV_pilin_GFxxxE"/>
    <property type="match status" value="1"/>
</dbReference>
<dbReference type="RefSeq" id="WP_200239816.1">
    <property type="nucleotide sequence ID" value="NZ_NRRV01000045.1"/>
</dbReference>
<dbReference type="EMBL" id="NRRV01000045">
    <property type="protein sequence ID" value="MBK1632332.1"/>
    <property type="molecule type" value="Genomic_DNA"/>
</dbReference>
<keyword evidence="3" id="KW-0281">Fimbrium</keyword>
<evidence type="ECO:0000313" key="6">
    <source>
        <dbReference type="Proteomes" id="UP000748752"/>
    </source>
</evidence>
<dbReference type="PANTHER" id="PTHR30093:SF34">
    <property type="entry name" value="PREPILIN PEPTIDASE-DEPENDENT PROTEIN D"/>
    <property type="match status" value="1"/>
</dbReference>
<dbReference type="Pfam" id="PF07963">
    <property type="entry name" value="N_methyl"/>
    <property type="match status" value="1"/>
</dbReference>
<evidence type="ECO:0008006" key="7">
    <source>
        <dbReference type="Google" id="ProtNLM"/>
    </source>
</evidence>
<evidence type="ECO:0000256" key="3">
    <source>
        <dbReference type="RuleBase" id="RU000389"/>
    </source>
</evidence>
<keyword evidence="6" id="KW-1185">Reference proteome</keyword>
<dbReference type="PANTHER" id="PTHR30093">
    <property type="entry name" value="GENERAL SECRETION PATHWAY PROTEIN G"/>
    <property type="match status" value="1"/>
</dbReference>
<evidence type="ECO:0000256" key="1">
    <source>
        <dbReference type="ARBA" id="ARBA00005233"/>
    </source>
</evidence>
<organism evidence="5 6">
    <name type="scientific">Thiohalocapsa halophila</name>
    <dbReference type="NCBI Taxonomy" id="69359"/>
    <lineage>
        <taxon>Bacteria</taxon>
        <taxon>Pseudomonadati</taxon>
        <taxon>Pseudomonadota</taxon>
        <taxon>Gammaproteobacteria</taxon>
        <taxon>Chromatiales</taxon>
        <taxon>Chromatiaceae</taxon>
        <taxon>Thiohalocapsa</taxon>
    </lineage>
</organism>
<protein>
    <recommendedName>
        <fullName evidence="7">Prepilin-type N-terminal cleavage/methylation domain-containing protein</fullName>
    </recommendedName>
</protein>
<dbReference type="InterPro" id="IPR001082">
    <property type="entry name" value="Pilin"/>
</dbReference>
<dbReference type="PROSITE" id="PS00409">
    <property type="entry name" value="PROKAR_NTER_METHYL"/>
    <property type="match status" value="1"/>
</dbReference>
<gene>
    <name evidence="5" type="ORF">CKO31_16625</name>
</gene>
<accession>A0ABS1CK81</accession>
<dbReference type="InterPro" id="IPR045584">
    <property type="entry name" value="Pilin-like"/>
</dbReference>
<comment type="similarity">
    <text evidence="1 3">Belongs to the N-Me-Phe pilin family.</text>
</comment>
<keyword evidence="2" id="KW-0488">Methylation</keyword>
<keyword evidence="4" id="KW-0812">Transmembrane</keyword>
<name>A0ABS1CK81_9GAMM</name>
<evidence type="ECO:0000256" key="4">
    <source>
        <dbReference type="SAM" id="Phobius"/>
    </source>
</evidence>
<feature type="transmembrane region" description="Helical" evidence="4">
    <location>
        <begin position="7"/>
        <end position="32"/>
    </location>
</feature>
<dbReference type="InterPro" id="IPR012902">
    <property type="entry name" value="N_methyl_site"/>
</dbReference>
<dbReference type="Gene3D" id="3.30.700.10">
    <property type="entry name" value="Glycoprotein, Type 4 Pilin"/>
    <property type="match status" value="1"/>
</dbReference>
<proteinExistence type="inferred from homology"/>
<sequence>MKKQQSGFTLIELMIVVAIIGILAAIAIPSYLDYVRKARATEVFNSLGQPKAAVSEFAQVNNALPTTTQLGLNLTSLGVGSFVNTVSYAVSGGNGVITATGAQDVSTLTLQLTGTLQTGGGVNWECEATSGTELAPSSCR</sequence>